<dbReference type="SUPFAM" id="SSF53850">
    <property type="entry name" value="Periplasmic binding protein-like II"/>
    <property type="match status" value="1"/>
</dbReference>
<accession>A0AAD8Y816</accession>
<dbReference type="Gene3D" id="3.40.190.10">
    <property type="entry name" value="Periplasmic binding protein-like II"/>
    <property type="match status" value="2"/>
</dbReference>
<organism evidence="7 8">
    <name type="scientific">Skeletonema marinoi</name>
    <dbReference type="NCBI Taxonomy" id="267567"/>
    <lineage>
        <taxon>Eukaryota</taxon>
        <taxon>Sar</taxon>
        <taxon>Stramenopiles</taxon>
        <taxon>Ochrophyta</taxon>
        <taxon>Bacillariophyta</taxon>
        <taxon>Coscinodiscophyceae</taxon>
        <taxon>Thalassiosirophycidae</taxon>
        <taxon>Thalassiosirales</taxon>
        <taxon>Skeletonemataceae</taxon>
        <taxon>Skeletonema</taxon>
        <taxon>Skeletonema marinoi-dohrnii complex</taxon>
    </lineage>
</organism>
<keyword evidence="4 6" id="KW-0732">Signal</keyword>
<keyword evidence="5" id="KW-0472">Membrane</keyword>
<proteinExistence type="inferred from homology"/>
<comment type="subcellular location">
    <subcellularLocation>
        <location evidence="1">Cell envelope</location>
    </subcellularLocation>
</comment>
<keyword evidence="5" id="KW-0812">Transmembrane</keyword>
<keyword evidence="8" id="KW-1185">Reference proteome</keyword>
<name>A0AAD8Y816_9STRA</name>
<evidence type="ECO:0000256" key="2">
    <source>
        <dbReference type="ARBA" id="ARBA00008520"/>
    </source>
</evidence>
<dbReference type="AlphaFoldDB" id="A0AAD8Y816"/>
<feature type="chain" id="PRO_5042184777" evidence="6">
    <location>
        <begin position="18"/>
        <end position="456"/>
    </location>
</feature>
<dbReference type="InterPro" id="IPR050490">
    <property type="entry name" value="Bact_solute-bd_prot1"/>
</dbReference>
<dbReference type="EMBL" id="JATAAI010000014">
    <property type="protein sequence ID" value="KAK1740868.1"/>
    <property type="molecule type" value="Genomic_DNA"/>
</dbReference>
<dbReference type="PANTHER" id="PTHR43649">
    <property type="entry name" value="ARABINOSE-BINDING PROTEIN-RELATED"/>
    <property type="match status" value="1"/>
</dbReference>
<evidence type="ECO:0000256" key="5">
    <source>
        <dbReference type="SAM" id="Phobius"/>
    </source>
</evidence>
<feature type="transmembrane region" description="Helical" evidence="5">
    <location>
        <begin position="432"/>
        <end position="455"/>
    </location>
</feature>
<sequence>MKLSIAIAALTASAANGQATDAPTPLCIESWRYQDQASWDSTLIPAFEAKHPNIKVTFAPNLDGSAAYYDQLPTQLANGTACDLITARPFDTSLELFNKGYLEDVTDMPVLDNFSKTAKTAWQTDDGKITFAVPMASVITGFIYNKDAFDALAIETPETQDDFYAALDKLKEDGTFIPLAMGGTGDFAHAYGSEKGFMSIGPNYWKGEEGRLALLDGSEKLTDEQWVDPWRQLLKWASYTSDNGMSLTQEESMELFMSGAAAVYPVGSWELHDLEEGVNGTFPMGVFKPPVPAEGNQCYIQDHIDMAMAMNAASAHKEAAQTFLDWVGSEEFSTLYANELPGFFPLSTFKVSVDDKLQNDMISWREDCESSIRPFFQFLDRHDPTTTAQSFTACGEVINGVKSPEEAAAEMQAVLETWYEPQMATKPSPSSAFITAVAFKGFGTTFAAAILAALLE</sequence>
<reference evidence="7" key="1">
    <citation type="submission" date="2023-06" db="EMBL/GenBank/DDBJ databases">
        <title>Survivors Of The Sea: Transcriptome response of Skeletonema marinoi to long-term dormancy.</title>
        <authorList>
            <person name="Pinder M.I.M."/>
            <person name="Kourtchenko O."/>
            <person name="Robertson E.K."/>
            <person name="Larsson T."/>
            <person name="Maumus F."/>
            <person name="Osuna-Cruz C.M."/>
            <person name="Vancaester E."/>
            <person name="Stenow R."/>
            <person name="Vandepoele K."/>
            <person name="Ploug H."/>
            <person name="Bruchert V."/>
            <person name="Godhe A."/>
            <person name="Topel M."/>
        </authorList>
    </citation>
    <scope>NUCLEOTIDE SEQUENCE</scope>
    <source>
        <strain evidence="7">R05AC</strain>
    </source>
</reference>
<evidence type="ECO:0000256" key="3">
    <source>
        <dbReference type="ARBA" id="ARBA00022448"/>
    </source>
</evidence>
<comment type="similarity">
    <text evidence="2">Belongs to the bacterial solute-binding protein 1 family.</text>
</comment>
<keyword evidence="3" id="KW-0813">Transport</keyword>
<comment type="caution">
    <text evidence="7">The sequence shown here is derived from an EMBL/GenBank/DDBJ whole genome shotgun (WGS) entry which is preliminary data.</text>
</comment>
<feature type="signal peptide" evidence="6">
    <location>
        <begin position="1"/>
        <end position="17"/>
    </location>
</feature>
<evidence type="ECO:0000256" key="6">
    <source>
        <dbReference type="SAM" id="SignalP"/>
    </source>
</evidence>
<dbReference type="PANTHER" id="PTHR43649:SF28">
    <property type="entry name" value="BINDING PROTEIN COMPONENT OF ABC SUGAR TRANSPORTER-RELATED"/>
    <property type="match status" value="1"/>
</dbReference>
<dbReference type="Pfam" id="PF01547">
    <property type="entry name" value="SBP_bac_1"/>
    <property type="match status" value="1"/>
</dbReference>
<dbReference type="InterPro" id="IPR006059">
    <property type="entry name" value="SBP"/>
</dbReference>
<evidence type="ECO:0000256" key="1">
    <source>
        <dbReference type="ARBA" id="ARBA00004196"/>
    </source>
</evidence>
<keyword evidence="5" id="KW-1133">Transmembrane helix</keyword>
<dbReference type="Proteomes" id="UP001224775">
    <property type="component" value="Unassembled WGS sequence"/>
</dbReference>
<protein>
    <submittedName>
        <fullName evidence="7">ABC transporter substrate-binding protein</fullName>
    </submittedName>
</protein>
<evidence type="ECO:0000313" key="7">
    <source>
        <dbReference type="EMBL" id="KAK1740868.1"/>
    </source>
</evidence>
<gene>
    <name evidence="7" type="ORF">QTG54_008120</name>
</gene>
<evidence type="ECO:0000256" key="4">
    <source>
        <dbReference type="ARBA" id="ARBA00022729"/>
    </source>
</evidence>
<evidence type="ECO:0000313" key="8">
    <source>
        <dbReference type="Proteomes" id="UP001224775"/>
    </source>
</evidence>